<dbReference type="STRING" id="1219043.SCH01S_23_00290"/>
<name>A0A0E9MMJ7_9SPHN</name>
<keyword evidence="3" id="KW-1185">Reference proteome</keyword>
<dbReference type="SUPFAM" id="SSF52980">
    <property type="entry name" value="Restriction endonuclease-like"/>
    <property type="match status" value="1"/>
</dbReference>
<protein>
    <recommendedName>
        <fullName evidence="1">DUF559 domain-containing protein</fullName>
    </recommendedName>
</protein>
<organism evidence="2 3">
    <name type="scientific">Sphingomonas changbaiensis NBRC 104936</name>
    <dbReference type="NCBI Taxonomy" id="1219043"/>
    <lineage>
        <taxon>Bacteria</taxon>
        <taxon>Pseudomonadati</taxon>
        <taxon>Pseudomonadota</taxon>
        <taxon>Alphaproteobacteria</taxon>
        <taxon>Sphingomonadales</taxon>
        <taxon>Sphingomonadaceae</taxon>
        <taxon>Sphingomonas</taxon>
    </lineage>
</organism>
<dbReference type="AlphaFoldDB" id="A0A0E9MMJ7"/>
<comment type="caution">
    <text evidence="2">The sequence shown here is derived from an EMBL/GenBank/DDBJ whole genome shotgun (WGS) entry which is preliminary data.</text>
</comment>
<dbReference type="Pfam" id="PF04480">
    <property type="entry name" value="DUF559"/>
    <property type="match status" value="1"/>
</dbReference>
<dbReference type="InterPro" id="IPR007569">
    <property type="entry name" value="DUF559"/>
</dbReference>
<evidence type="ECO:0000259" key="1">
    <source>
        <dbReference type="Pfam" id="PF04480"/>
    </source>
</evidence>
<reference evidence="2 3" key="1">
    <citation type="submission" date="2015-04" db="EMBL/GenBank/DDBJ databases">
        <title>Whole genome shotgun sequence of Sphingomonas changbaiensis NBRC 104936.</title>
        <authorList>
            <person name="Katano-Makiyama Y."/>
            <person name="Hosoyama A."/>
            <person name="Hashimoto M."/>
            <person name="Noguchi M."/>
            <person name="Tsuchikane K."/>
            <person name="Ohji S."/>
            <person name="Yamazoe A."/>
            <person name="Ichikawa N."/>
            <person name="Kimura A."/>
            <person name="Fujita N."/>
        </authorList>
    </citation>
    <scope>NUCLEOTIDE SEQUENCE [LARGE SCALE GENOMIC DNA]</scope>
    <source>
        <strain evidence="2 3">NBRC 104936</strain>
    </source>
</reference>
<dbReference type="PANTHER" id="PTHR38590">
    <property type="entry name" value="BLL0828 PROTEIN"/>
    <property type="match status" value="1"/>
</dbReference>
<evidence type="ECO:0000313" key="3">
    <source>
        <dbReference type="Proteomes" id="UP000033202"/>
    </source>
</evidence>
<proteinExistence type="predicted"/>
<dbReference type="Gene3D" id="3.40.960.10">
    <property type="entry name" value="VSR Endonuclease"/>
    <property type="match status" value="1"/>
</dbReference>
<dbReference type="PANTHER" id="PTHR38590:SF1">
    <property type="entry name" value="BLL0828 PROTEIN"/>
    <property type="match status" value="1"/>
</dbReference>
<evidence type="ECO:0000313" key="2">
    <source>
        <dbReference type="EMBL" id="GAO38987.1"/>
    </source>
</evidence>
<dbReference type="InterPro" id="IPR011335">
    <property type="entry name" value="Restrct_endonuc-II-like"/>
</dbReference>
<dbReference type="CDD" id="cd01038">
    <property type="entry name" value="Endonuclease_DUF559"/>
    <property type="match status" value="1"/>
</dbReference>
<dbReference type="Proteomes" id="UP000033202">
    <property type="component" value="Unassembled WGS sequence"/>
</dbReference>
<gene>
    <name evidence="2" type="ORF">SCH01S_23_00290</name>
</gene>
<accession>A0A0E9MMJ7</accession>
<dbReference type="EMBL" id="BBWU01000023">
    <property type="protein sequence ID" value="GAO38987.1"/>
    <property type="molecule type" value="Genomic_DNA"/>
</dbReference>
<feature type="domain" description="DUF559" evidence="1">
    <location>
        <begin position="1"/>
        <end position="84"/>
    </location>
</feature>
<sequence length="90" mass="10197">MRGRRLENAKFRFQMPVGGHVADFGCFEAKLIVELDGSQHAEQLEVDAARTRSLEQAGYAVLRFWNSDVNENLDGVLERIREHLLIARGA</sequence>
<dbReference type="InterPro" id="IPR047216">
    <property type="entry name" value="Endonuclease_DUF559_bact"/>
</dbReference>